<dbReference type="InterPro" id="IPR007111">
    <property type="entry name" value="NACHT_NTPase"/>
</dbReference>
<evidence type="ECO:0000313" key="7">
    <source>
        <dbReference type="Proteomes" id="UP001321760"/>
    </source>
</evidence>
<keyword evidence="1 3" id="KW-0853">WD repeat</keyword>
<dbReference type="SUPFAM" id="SSF50978">
    <property type="entry name" value="WD40 repeat-like"/>
    <property type="match status" value="1"/>
</dbReference>
<gene>
    <name evidence="6" type="ORF">QBC34DRAFT_306562</name>
</gene>
<dbReference type="PROSITE" id="PS00678">
    <property type="entry name" value="WD_REPEATS_1"/>
    <property type="match status" value="2"/>
</dbReference>
<organism evidence="6 7">
    <name type="scientific">Podospora aff. communis PSN243</name>
    <dbReference type="NCBI Taxonomy" id="3040156"/>
    <lineage>
        <taxon>Eukaryota</taxon>
        <taxon>Fungi</taxon>
        <taxon>Dikarya</taxon>
        <taxon>Ascomycota</taxon>
        <taxon>Pezizomycotina</taxon>
        <taxon>Sordariomycetes</taxon>
        <taxon>Sordariomycetidae</taxon>
        <taxon>Sordariales</taxon>
        <taxon>Podosporaceae</taxon>
        <taxon>Podospora</taxon>
    </lineage>
</organism>
<dbReference type="SUPFAM" id="SSF50998">
    <property type="entry name" value="Quinoprotein alcohol dehydrogenase-like"/>
    <property type="match status" value="2"/>
</dbReference>
<feature type="domain" description="NACHT" evidence="5">
    <location>
        <begin position="96"/>
        <end position="256"/>
    </location>
</feature>
<keyword evidence="7" id="KW-1185">Reference proteome</keyword>
<feature type="region of interest" description="Disordered" evidence="4">
    <location>
        <begin position="1"/>
        <end position="20"/>
    </location>
</feature>
<evidence type="ECO:0000256" key="2">
    <source>
        <dbReference type="ARBA" id="ARBA00022737"/>
    </source>
</evidence>
<dbReference type="PANTHER" id="PTHR10039:SF14">
    <property type="entry name" value="NACHT DOMAIN-CONTAINING PROTEIN"/>
    <property type="match status" value="1"/>
</dbReference>
<dbReference type="InterPro" id="IPR019775">
    <property type="entry name" value="WD40_repeat_CS"/>
</dbReference>
<evidence type="ECO:0000256" key="1">
    <source>
        <dbReference type="ARBA" id="ARBA00022574"/>
    </source>
</evidence>
<sequence length="1270" mass="140825">MAESHHDGPGRQVSVSARGNTQTGSGLQLNGYIAQLNINNGSASKAAQYLRDLYITDPRCDKQRLENANGTIVSAACEWVLGQAEYRTWRDDADSSLLWVKGGPGTGKTALLRWIIDHLQHEDQSVSAEKEGGIFAYFFCEQGNKATNNASAVLRGLCYMLITRSKTPDETLLEVVGEVCDATGAKAFDGPGAWFMLEKIFRRILQHLISSREGHTVYLVVDALDACGESLQNLLKLAVDTTDSPAIPHVKWLLTSHRVSNISRILNIDGTATRHSLDVDDDIERLSTSVEAFADHCARKLADSIIPGKYSVDEEVRKQLRQQLSGKGYSFLYTALLAADAQRARNHEELREILEKAAQDVVGLYEQAFNRIHHLEDDLRRKCLYMLGAIATAYRPMAYPELRELASAELEIDSRVMWECGTFFAISNNRDVQIISQSARDFLHNTPLTPSPEKQHYQLFAQSVKVMEKHLHRDICQLAHPGYATIDVDQDHQQMLGSLTYACRYWIDHLIASEVSLKPKDVEVLHEFLKAKFLKWVEHNAPNAETLIDFATDAQRFLDFNAETMIAYPLQVYASALLFSPTNTLMKELFAEEEPGWVSIGSGMERSHWSPWIRTLNCMTGMTDGVVIAKPACFSSDGKWIAALIEKRDGLSPSPYAGVAIWDLQTGAWLWTLPTATDCVGFPRQTSKIAVTIGRNMDFWDLKQGCWDIGKRINGLSPVRSAFSPQGTWLAAVAGGSGSEVEMWDWERQDCVLTFGRTGNSVSSITSLSFSANGFWLATADSTGVCVWNHESGDCLWTIDTTATAVGFSKSPEDFVLLARYDMLTTWNWQQKKQVRKLIVEKSRALRDAWSPMGLSADGSRFAVARTSTTKVWDVATRRRLQTLSGYGGVRTVSFSPDGSQLALGDNWGLKICSTTSSNLLESHEDKCHRGRIKWIKMSADRNMVASISVDAVIVWDARTGRQLSKIEPKAEEEDDNLLDACFSNDGSCVILVYRHHDPMVWDVELGRMTHSISQPAVSARLSPDGARVALVTVDGSIKVWNLVSRQFDRDDLFNMKFGSGNRAGLVAFAPTSVHIAVSSDTEGQEVEDSEVSLWELNGRRWKKGKVMSDTGTVVSLCFSSDGELLMGSADGGLSIWEVSSGDLVRRIGRIMAGIDVLEFDATTSNILTNYGLVIVHEEGADIDEEGLVAIRSRYDHSREGFGLNDDMTWITWGSHPVLWLPPDYRPNSVAVVPAERGQRTGASLIALGCRSGRVVFLRFPGKEPPLVSS</sequence>
<dbReference type="SUPFAM" id="SSF52540">
    <property type="entry name" value="P-loop containing nucleoside triphosphate hydrolases"/>
    <property type="match status" value="1"/>
</dbReference>
<dbReference type="AlphaFoldDB" id="A0AAV9GBY6"/>
<proteinExistence type="predicted"/>
<dbReference type="Pfam" id="PF00400">
    <property type="entry name" value="WD40"/>
    <property type="match status" value="3"/>
</dbReference>
<dbReference type="InterPro" id="IPR056884">
    <property type="entry name" value="NPHP3-like_N"/>
</dbReference>
<dbReference type="Pfam" id="PF24883">
    <property type="entry name" value="NPHP3_N"/>
    <property type="match status" value="1"/>
</dbReference>
<dbReference type="InterPro" id="IPR036322">
    <property type="entry name" value="WD40_repeat_dom_sf"/>
</dbReference>
<dbReference type="Gene3D" id="2.130.10.10">
    <property type="entry name" value="YVTN repeat-like/Quinoprotein amine dehydrogenase"/>
    <property type="match status" value="3"/>
</dbReference>
<accession>A0AAV9GBY6</accession>
<name>A0AAV9GBY6_9PEZI</name>
<dbReference type="EMBL" id="MU865964">
    <property type="protein sequence ID" value="KAK4445593.1"/>
    <property type="molecule type" value="Genomic_DNA"/>
</dbReference>
<dbReference type="Gene3D" id="3.40.50.300">
    <property type="entry name" value="P-loop containing nucleotide triphosphate hydrolases"/>
    <property type="match status" value="1"/>
</dbReference>
<dbReference type="InterPro" id="IPR001680">
    <property type="entry name" value="WD40_rpt"/>
</dbReference>
<evidence type="ECO:0000313" key="6">
    <source>
        <dbReference type="EMBL" id="KAK4445593.1"/>
    </source>
</evidence>
<protein>
    <recommendedName>
        <fullName evidence="5">NACHT domain-containing protein</fullName>
    </recommendedName>
</protein>
<dbReference type="PROSITE" id="PS50837">
    <property type="entry name" value="NACHT"/>
    <property type="match status" value="1"/>
</dbReference>
<dbReference type="PROSITE" id="PS50082">
    <property type="entry name" value="WD_REPEATS_2"/>
    <property type="match status" value="1"/>
</dbReference>
<evidence type="ECO:0000259" key="5">
    <source>
        <dbReference type="PROSITE" id="PS50837"/>
    </source>
</evidence>
<dbReference type="InterPro" id="IPR027417">
    <property type="entry name" value="P-loop_NTPase"/>
</dbReference>
<dbReference type="PANTHER" id="PTHR10039">
    <property type="entry name" value="AMELOGENIN"/>
    <property type="match status" value="1"/>
</dbReference>
<dbReference type="SMART" id="SM00320">
    <property type="entry name" value="WD40"/>
    <property type="match status" value="6"/>
</dbReference>
<reference evidence="6" key="1">
    <citation type="journal article" date="2023" name="Mol. Phylogenet. Evol.">
        <title>Genome-scale phylogeny and comparative genomics of the fungal order Sordariales.</title>
        <authorList>
            <person name="Hensen N."/>
            <person name="Bonometti L."/>
            <person name="Westerberg I."/>
            <person name="Brannstrom I.O."/>
            <person name="Guillou S."/>
            <person name="Cros-Aarteil S."/>
            <person name="Calhoun S."/>
            <person name="Haridas S."/>
            <person name="Kuo A."/>
            <person name="Mondo S."/>
            <person name="Pangilinan J."/>
            <person name="Riley R."/>
            <person name="LaButti K."/>
            <person name="Andreopoulos B."/>
            <person name="Lipzen A."/>
            <person name="Chen C."/>
            <person name="Yan M."/>
            <person name="Daum C."/>
            <person name="Ng V."/>
            <person name="Clum A."/>
            <person name="Steindorff A."/>
            <person name="Ohm R.A."/>
            <person name="Martin F."/>
            <person name="Silar P."/>
            <person name="Natvig D.O."/>
            <person name="Lalanne C."/>
            <person name="Gautier V."/>
            <person name="Ament-Velasquez S.L."/>
            <person name="Kruys A."/>
            <person name="Hutchinson M.I."/>
            <person name="Powell A.J."/>
            <person name="Barry K."/>
            <person name="Miller A.N."/>
            <person name="Grigoriev I.V."/>
            <person name="Debuchy R."/>
            <person name="Gladieux P."/>
            <person name="Hiltunen Thoren M."/>
            <person name="Johannesson H."/>
        </authorList>
    </citation>
    <scope>NUCLEOTIDE SEQUENCE</scope>
    <source>
        <strain evidence="6">PSN243</strain>
    </source>
</reference>
<evidence type="ECO:0000256" key="4">
    <source>
        <dbReference type="SAM" id="MobiDB-lite"/>
    </source>
</evidence>
<reference evidence="6" key="2">
    <citation type="submission" date="2023-05" db="EMBL/GenBank/DDBJ databases">
        <authorList>
            <consortium name="Lawrence Berkeley National Laboratory"/>
            <person name="Steindorff A."/>
            <person name="Hensen N."/>
            <person name="Bonometti L."/>
            <person name="Westerberg I."/>
            <person name="Brannstrom I.O."/>
            <person name="Guillou S."/>
            <person name="Cros-Aarteil S."/>
            <person name="Calhoun S."/>
            <person name="Haridas S."/>
            <person name="Kuo A."/>
            <person name="Mondo S."/>
            <person name="Pangilinan J."/>
            <person name="Riley R."/>
            <person name="Labutti K."/>
            <person name="Andreopoulos B."/>
            <person name="Lipzen A."/>
            <person name="Chen C."/>
            <person name="Yanf M."/>
            <person name="Daum C."/>
            <person name="Ng V."/>
            <person name="Clum A."/>
            <person name="Ohm R."/>
            <person name="Martin F."/>
            <person name="Silar P."/>
            <person name="Natvig D."/>
            <person name="Lalanne C."/>
            <person name="Gautier V."/>
            <person name="Ament-Velasquez S.L."/>
            <person name="Kruys A."/>
            <person name="Hutchinson M.I."/>
            <person name="Powell A.J."/>
            <person name="Barry K."/>
            <person name="Miller A.N."/>
            <person name="Grigoriev I.V."/>
            <person name="Debuchy R."/>
            <person name="Gladieux P."/>
            <person name="Thoren M.H."/>
            <person name="Johannesson H."/>
        </authorList>
    </citation>
    <scope>NUCLEOTIDE SEQUENCE</scope>
    <source>
        <strain evidence="6">PSN243</strain>
    </source>
</reference>
<comment type="caution">
    <text evidence="6">The sequence shown here is derived from an EMBL/GenBank/DDBJ whole genome shotgun (WGS) entry which is preliminary data.</text>
</comment>
<keyword evidence="2" id="KW-0677">Repeat</keyword>
<feature type="repeat" description="WD" evidence="3">
    <location>
        <begin position="1107"/>
        <end position="1147"/>
    </location>
</feature>
<evidence type="ECO:0000256" key="3">
    <source>
        <dbReference type="PROSITE-ProRule" id="PRU00221"/>
    </source>
</evidence>
<dbReference type="Proteomes" id="UP001321760">
    <property type="component" value="Unassembled WGS sequence"/>
</dbReference>
<dbReference type="InterPro" id="IPR015943">
    <property type="entry name" value="WD40/YVTN_repeat-like_dom_sf"/>
</dbReference>
<dbReference type="InterPro" id="IPR011047">
    <property type="entry name" value="Quinoprotein_ADH-like_sf"/>
</dbReference>